<evidence type="ECO:0000313" key="2">
    <source>
        <dbReference type="Proteomes" id="UP000244005"/>
    </source>
</evidence>
<gene>
    <name evidence="1" type="ORF">MARPO_0060s0080</name>
</gene>
<reference evidence="2" key="1">
    <citation type="journal article" date="2017" name="Cell">
        <title>Insights into land plant evolution garnered from the Marchantia polymorpha genome.</title>
        <authorList>
            <person name="Bowman J.L."/>
            <person name="Kohchi T."/>
            <person name="Yamato K.T."/>
            <person name="Jenkins J."/>
            <person name="Shu S."/>
            <person name="Ishizaki K."/>
            <person name="Yamaoka S."/>
            <person name="Nishihama R."/>
            <person name="Nakamura Y."/>
            <person name="Berger F."/>
            <person name="Adam C."/>
            <person name="Aki S.S."/>
            <person name="Althoff F."/>
            <person name="Araki T."/>
            <person name="Arteaga-Vazquez M.A."/>
            <person name="Balasubrmanian S."/>
            <person name="Barry K."/>
            <person name="Bauer D."/>
            <person name="Boehm C.R."/>
            <person name="Briginshaw L."/>
            <person name="Caballero-Perez J."/>
            <person name="Catarino B."/>
            <person name="Chen F."/>
            <person name="Chiyoda S."/>
            <person name="Chovatia M."/>
            <person name="Davies K.M."/>
            <person name="Delmans M."/>
            <person name="Demura T."/>
            <person name="Dierschke T."/>
            <person name="Dolan L."/>
            <person name="Dorantes-Acosta A.E."/>
            <person name="Eklund D.M."/>
            <person name="Florent S.N."/>
            <person name="Flores-Sandoval E."/>
            <person name="Fujiyama A."/>
            <person name="Fukuzawa H."/>
            <person name="Galik B."/>
            <person name="Grimanelli D."/>
            <person name="Grimwood J."/>
            <person name="Grossniklaus U."/>
            <person name="Hamada T."/>
            <person name="Haseloff J."/>
            <person name="Hetherington A.J."/>
            <person name="Higo A."/>
            <person name="Hirakawa Y."/>
            <person name="Hundley H.N."/>
            <person name="Ikeda Y."/>
            <person name="Inoue K."/>
            <person name="Inoue S.I."/>
            <person name="Ishida S."/>
            <person name="Jia Q."/>
            <person name="Kakita M."/>
            <person name="Kanazawa T."/>
            <person name="Kawai Y."/>
            <person name="Kawashima T."/>
            <person name="Kennedy M."/>
            <person name="Kinose K."/>
            <person name="Kinoshita T."/>
            <person name="Kohara Y."/>
            <person name="Koide E."/>
            <person name="Komatsu K."/>
            <person name="Kopischke S."/>
            <person name="Kubo M."/>
            <person name="Kyozuka J."/>
            <person name="Lagercrantz U."/>
            <person name="Lin S.S."/>
            <person name="Lindquist E."/>
            <person name="Lipzen A.M."/>
            <person name="Lu C.W."/>
            <person name="De Luna E."/>
            <person name="Martienssen R.A."/>
            <person name="Minamino N."/>
            <person name="Mizutani M."/>
            <person name="Mizutani M."/>
            <person name="Mochizuki N."/>
            <person name="Monte I."/>
            <person name="Mosher R."/>
            <person name="Nagasaki H."/>
            <person name="Nakagami H."/>
            <person name="Naramoto S."/>
            <person name="Nishitani K."/>
            <person name="Ohtani M."/>
            <person name="Okamoto T."/>
            <person name="Okumura M."/>
            <person name="Phillips J."/>
            <person name="Pollak B."/>
            <person name="Reinders A."/>
            <person name="Rovekamp M."/>
            <person name="Sano R."/>
            <person name="Sawa S."/>
            <person name="Schmid M.W."/>
            <person name="Shirakawa M."/>
            <person name="Solano R."/>
            <person name="Spunde A."/>
            <person name="Suetsugu N."/>
            <person name="Sugano S."/>
            <person name="Sugiyama A."/>
            <person name="Sun R."/>
            <person name="Suzuki Y."/>
            <person name="Takenaka M."/>
            <person name="Takezawa D."/>
            <person name="Tomogane H."/>
            <person name="Tsuzuki M."/>
            <person name="Ueda T."/>
            <person name="Umeda M."/>
            <person name="Ward J.M."/>
            <person name="Watanabe Y."/>
            <person name="Yazaki K."/>
            <person name="Yokoyama R."/>
            <person name="Yoshitake Y."/>
            <person name="Yotsui I."/>
            <person name="Zachgo S."/>
            <person name="Schmutz J."/>
        </authorList>
    </citation>
    <scope>NUCLEOTIDE SEQUENCE [LARGE SCALE GENOMIC DNA]</scope>
    <source>
        <strain evidence="2">Tak-1</strain>
    </source>
</reference>
<organism evidence="1 2">
    <name type="scientific">Marchantia polymorpha</name>
    <name type="common">Common liverwort</name>
    <name type="synonym">Marchantia aquatica</name>
    <dbReference type="NCBI Taxonomy" id="3197"/>
    <lineage>
        <taxon>Eukaryota</taxon>
        <taxon>Viridiplantae</taxon>
        <taxon>Streptophyta</taxon>
        <taxon>Embryophyta</taxon>
        <taxon>Marchantiophyta</taxon>
        <taxon>Marchantiopsida</taxon>
        <taxon>Marchantiidae</taxon>
        <taxon>Marchantiales</taxon>
        <taxon>Marchantiaceae</taxon>
        <taxon>Marchantia</taxon>
    </lineage>
</organism>
<evidence type="ECO:0000313" key="1">
    <source>
        <dbReference type="EMBL" id="PTQ36998.1"/>
    </source>
</evidence>
<name>A0A2R6WT12_MARPO</name>
<dbReference type="Gramene" id="Mp6g08410.1">
    <property type="protein sequence ID" value="Mp6g08410.1.cds"/>
    <property type="gene ID" value="Mp6g08410"/>
</dbReference>
<dbReference type="EMBL" id="KZ772732">
    <property type="protein sequence ID" value="PTQ36998.1"/>
    <property type="molecule type" value="Genomic_DNA"/>
</dbReference>
<keyword evidence="2" id="KW-1185">Reference proteome</keyword>
<dbReference type="Proteomes" id="UP000244005">
    <property type="component" value="Unassembled WGS sequence"/>
</dbReference>
<protein>
    <submittedName>
        <fullName evidence="1">Uncharacterized protein</fullName>
    </submittedName>
</protein>
<dbReference type="AlphaFoldDB" id="A0A2R6WT12"/>
<proteinExistence type="predicted"/>
<sequence>MSFLRASTGTSVISFKWRPGCCQRAKCIYRPLLGASQLGLMTSGRVTLKNNGSE</sequence>
<accession>A0A2R6WT12</accession>